<evidence type="ECO:0008006" key="2">
    <source>
        <dbReference type="Google" id="ProtNLM"/>
    </source>
</evidence>
<evidence type="ECO:0000313" key="1">
    <source>
        <dbReference type="EMBL" id="JAT89715.1"/>
    </source>
</evidence>
<dbReference type="Gene3D" id="3.30.200.20">
    <property type="entry name" value="Phosphorylase Kinase, domain 1"/>
    <property type="match status" value="1"/>
</dbReference>
<dbReference type="GO" id="GO:0000278">
    <property type="term" value="P:mitotic cell cycle"/>
    <property type="evidence" value="ECO:0007669"/>
    <property type="project" value="TreeGrafter"/>
</dbReference>
<dbReference type="AlphaFoldDB" id="A0A1E1WRQ6"/>
<dbReference type="GO" id="GO:0035556">
    <property type="term" value="P:intracellular signal transduction"/>
    <property type="evidence" value="ECO:0007669"/>
    <property type="project" value="TreeGrafter"/>
</dbReference>
<dbReference type="GO" id="GO:0005737">
    <property type="term" value="C:cytoplasm"/>
    <property type="evidence" value="ECO:0007669"/>
    <property type="project" value="TreeGrafter"/>
</dbReference>
<dbReference type="EMBL" id="GDQN01001339">
    <property type="protein sequence ID" value="JAT89715.1"/>
    <property type="molecule type" value="Transcribed_RNA"/>
</dbReference>
<accession>A0A1E1WRQ6</accession>
<dbReference type="OrthoDB" id="21018at2759"/>
<proteinExistence type="predicted"/>
<gene>
    <name evidence="1" type="ORF">g.12381</name>
</gene>
<dbReference type="PANTHER" id="PTHR24419">
    <property type="entry name" value="INTERLEUKIN-1 RECEPTOR-ASSOCIATED KINASE"/>
    <property type="match status" value="1"/>
</dbReference>
<organism evidence="1">
    <name type="scientific">Pectinophora gossypiella</name>
    <name type="common">Cotton pink bollworm</name>
    <name type="synonym">Depressaria gossypiella</name>
    <dbReference type="NCBI Taxonomy" id="13191"/>
    <lineage>
        <taxon>Eukaryota</taxon>
        <taxon>Metazoa</taxon>
        <taxon>Ecdysozoa</taxon>
        <taxon>Arthropoda</taxon>
        <taxon>Hexapoda</taxon>
        <taxon>Insecta</taxon>
        <taxon>Pterygota</taxon>
        <taxon>Neoptera</taxon>
        <taxon>Endopterygota</taxon>
        <taxon>Lepidoptera</taxon>
        <taxon>Glossata</taxon>
        <taxon>Ditrysia</taxon>
        <taxon>Gelechioidea</taxon>
        <taxon>Gelechiidae</taxon>
        <taxon>Apatetrinae</taxon>
        <taxon>Pectinophora</taxon>
    </lineage>
</organism>
<reference evidence="1" key="1">
    <citation type="submission" date="2015-09" db="EMBL/GenBank/DDBJ databases">
        <title>De novo assembly of Pectinophora gossypiella (Pink Bollworm) gut transcriptome.</title>
        <authorList>
            <person name="Tassone E.E."/>
        </authorList>
    </citation>
    <scope>NUCLEOTIDE SEQUENCE</scope>
</reference>
<protein>
    <recommendedName>
        <fullName evidence="2">Protein kinase domain-containing protein</fullName>
    </recommendedName>
</protein>
<dbReference type="SUPFAM" id="SSF56112">
    <property type="entry name" value="Protein kinase-like (PK-like)"/>
    <property type="match status" value="1"/>
</dbReference>
<name>A0A1E1WRQ6_PECGO</name>
<sequence length="178" mass="20061">MHLSLQYTGFLEDCDDTIVELSKLSITEDPEVTVLDKFHESTRIATARDCVLRRCNQTDTLLFDECYPDTVLKNCRKIGEGVYGEVYLWRAPDGRARVMKIVPIAGLTKVNGEHQKDFHEIISEIVIAMELSALRAPIAEIECHLDEGKDIEALDLHAVENATDVFNEVSLSCFLSFV</sequence>
<dbReference type="GO" id="GO:0005634">
    <property type="term" value="C:nucleus"/>
    <property type="evidence" value="ECO:0007669"/>
    <property type="project" value="TreeGrafter"/>
</dbReference>
<dbReference type="InterPro" id="IPR011009">
    <property type="entry name" value="Kinase-like_dom_sf"/>
</dbReference>
<dbReference type="GO" id="GO:0072354">
    <property type="term" value="F:histone H3T3 kinase activity"/>
    <property type="evidence" value="ECO:0007669"/>
    <property type="project" value="TreeGrafter"/>
</dbReference>
<dbReference type="PANTHER" id="PTHR24419:SF18">
    <property type="entry name" value="SERINE_THREONINE-PROTEIN KINASE HASPIN"/>
    <property type="match status" value="1"/>
</dbReference>